<dbReference type="GO" id="GO:0009001">
    <property type="term" value="F:serine O-acetyltransferase activity"/>
    <property type="evidence" value="ECO:0007669"/>
    <property type="project" value="UniProtKB-EC"/>
</dbReference>
<keyword evidence="10" id="KW-1185">Reference proteome</keyword>
<dbReference type="Pfam" id="PF06426">
    <property type="entry name" value="SATase_N"/>
    <property type="match status" value="1"/>
</dbReference>
<dbReference type="EMBL" id="JAEHOD010000010">
    <property type="protein sequence ID" value="KAG2450621.1"/>
    <property type="molecule type" value="Genomic_DNA"/>
</dbReference>
<evidence type="ECO:0000256" key="2">
    <source>
        <dbReference type="ARBA" id="ARBA00007274"/>
    </source>
</evidence>
<protein>
    <recommendedName>
        <fullName evidence="3">serine O-acetyltransferase</fullName>
        <ecNumber evidence="3">2.3.1.30</ecNumber>
    </recommendedName>
</protein>
<dbReference type="GO" id="GO:0006535">
    <property type="term" value="P:cysteine biosynthetic process from serine"/>
    <property type="evidence" value="ECO:0007669"/>
    <property type="project" value="InterPro"/>
</dbReference>
<evidence type="ECO:0000256" key="5">
    <source>
        <dbReference type="ARBA" id="ARBA00022679"/>
    </source>
</evidence>
<comment type="pathway">
    <text evidence="1">Amino-acid biosynthesis; L-cysteine biosynthesis; L-cysteine from L-serine: step 1/2.</text>
</comment>
<dbReference type="NCBIfam" id="TIGR01172">
    <property type="entry name" value="cysE"/>
    <property type="match status" value="1"/>
</dbReference>
<dbReference type="InterPro" id="IPR045304">
    <property type="entry name" value="LbH_SAT"/>
</dbReference>
<dbReference type="InterPro" id="IPR011004">
    <property type="entry name" value="Trimer_LpxA-like_sf"/>
</dbReference>
<dbReference type="InterPro" id="IPR042122">
    <property type="entry name" value="Ser_AcTrfase_N_sf"/>
</dbReference>
<dbReference type="Proteomes" id="UP000613740">
    <property type="component" value="Unassembled WGS sequence"/>
</dbReference>
<dbReference type="Gene3D" id="2.160.10.10">
    <property type="entry name" value="Hexapeptide repeat proteins"/>
    <property type="match status" value="1"/>
</dbReference>
<evidence type="ECO:0000313" key="9">
    <source>
        <dbReference type="EMBL" id="KAG2450621.1"/>
    </source>
</evidence>
<keyword evidence="6" id="KW-0012">Acyltransferase</keyword>
<feature type="region of interest" description="Disordered" evidence="7">
    <location>
        <begin position="374"/>
        <end position="418"/>
    </location>
</feature>
<dbReference type="PANTHER" id="PTHR42811">
    <property type="entry name" value="SERINE ACETYLTRANSFERASE"/>
    <property type="match status" value="1"/>
</dbReference>
<dbReference type="InterPro" id="IPR010493">
    <property type="entry name" value="Ser_AcTrfase_N"/>
</dbReference>
<evidence type="ECO:0000256" key="7">
    <source>
        <dbReference type="SAM" id="MobiDB-lite"/>
    </source>
</evidence>
<dbReference type="InterPro" id="IPR001451">
    <property type="entry name" value="Hexapep"/>
</dbReference>
<evidence type="ECO:0000259" key="8">
    <source>
        <dbReference type="SMART" id="SM00971"/>
    </source>
</evidence>
<name>A0A836B872_9CHLO</name>
<feature type="compositionally biased region" description="Low complexity" evidence="7">
    <location>
        <begin position="374"/>
        <end position="394"/>
    </location>
</feature>
<dbReference type="FunFam" id="2.160.10.10:FF:000002">
    <property type="entry name" value="Serine acetyltransferase"/>
    <property type="match status" value="1"/>
</dbReference>
<feature type="domain" description="Serine acetyltransferase N-terminal" evidence="8">
    <location>
        <begin position="43"/>
        <end position="147"/>
    </location>
</feature>
<dbReference type="NCBIfam" id="NF041874">
    <property type="entry name" value="EPS_EpsC"/>
    <property type="match status" value="1"/>
</dbReference>
<dbReference type="InterPro" id="IPR053376">
    <property type="entry name" value="Serine_acetyltransferase"/>
</dbReference>
<sequence length="418" mass="42904">MSPEESIDWTRAGVPVYLQSTVDFNICGEESQALTLGRAGEMMWKQIRTEAQADANSEPLLSSFLYASILAHDTFEQALAFVLANRLANSTMLSTQLFEIFHNFLSKEPDVRCAALSDLAACRERDPACSSYSHALLYFKGYHAIQTQRIAHALWNRKQKVMALALQSRISEVFAVDIHPAARIGKGVLLDHGTGVVIGETAVIGNNVSILQNVTLGGTGKEIGDRHPKVGDNVLIGACATVLGNIAIGEGAQIAAGSLVLKPVPPHTMVAGSPAKEVGPVVGNPALSMMHWSQRLLNAEGTDGSVGMNGVPLAAAAAPMNGLANGAAKPAAKVVPAGKAAAAAAAASASAPPASAAASVQAAKKAAAKLGGAAKAAAAGTPAAPGAKAGPPAADVSQKGRAARNEVIRKKPAPEYEI</sequence>
<evidence type="ECO:0000256" key="3">
    <source>
        <dbReference type="ARBA" id="ARBA00013266"/>
    </source>
</evidence>
<dbReference type="AlphaFoldDB" id="A0A836B872"/>
<feature type="compositionally biased region" description="Basic and acidic residues" evidence="7">
    <location>
        <begin position="403"/>
        <end position="418"/>
    </location>
</feature>
<dbReference type="Pfam" id="PF00132">
    <property type="entry name" value="Hexapep"/>
    <property type="match status" value="1"/>
</dbReference>
<dbReference type="CDD" id="cd03354">
    <property type="entry name" value="LbH_SAT"/>
    <property type="match status" value="1"/>
</dbReference>
<comment type="caution">
    <text evidence="9">The sequence shown here is derived from an EMBL/GenBank/DDBJ whole genome shotgun (WGS) entry which is preliminary data.</text>
</comment>
<dbReference type="SUPFAM" id="SSF51161">
    <property type="entry name" value="Trimeric LpxA-like enzymes"/>
    <property type="match status" value="1"/>
</dbReference>
<dbReference type="InterPro" id="IPR018357">
    <property type="entry name" value="Hexapep_transf_CS"/>
</dbReference>
<dbReference type="SMART" id="SM00971">
    <property type="entry name" value="SATase_N"/>
    <property type="match status" value="1"/>
</dbReference>
<dbReference type="OrthoDB" id="25818at2759"/>
<dbReference type="Gene3D" id="1.10.3130.10">
    <property type="entry name" value="serine acetyltransferase, domain 1"/>
    <property type="match status" value="1"/>
</dbReference>
<evidence type="ECO:0000313" key="10">
    <source>
        <dbReference type="Proteomes" id="UP000613740"/>
    </source>
</evidence>
<organism evidence="9 10">
    <name type="scientific">Chlamydomonas schloesseri</name>
    <dbReference type="NCBI Taxonomy" id="2026947"/>
    <lineage>
        <taxon>Eukaryota</taxon>
        <taxon>Viridiplantae</taxon>
        <taxon>Chlorophyta</taxon>
        <taxon>core chlorophytes</taxon>
        <taxon>Chlorophyceae</taxon>
        <taxon>CS clade</taxon>
        <taxon>Chlamydomonadales</taxon>
        <taxon>Chlamydomonadaceae</taxon>
        <taxon>Chlamydomonas</taxon>
    </lineage>
</organism>
<keyword evidence="5" id="KW-0808">Transferase</keyword>
<keyword evidence="4" id="KW-0028">Amino-acid biosynthesis</keyword>
<dbReference type="PROSITE" id="PS00101">
    <property type="entry name" value="HEXAPEP_TRANSFERASES"/>
    <property type="match status" value="1"/>
</dbReference>
<dbReference type="EC" id="2.3.1.30" evidence="3"/>
<reference evidence="9" key="1">
    <citation type="journal article" date="2020" name="bioRxiv">
        <title>Comparative genomics of Chlamydomonas.</title>
        <authorList>
            <person name="Craig R.J."/>
            <person name="Hasan A.R."/>
            <person name="Ness R.W."/>
            <person name="Keightley P.D."/>
        </authorList>
    </citation>
    <scope>NUCLEOTIDE SEQUENCE</scope>
    <source>
        <strain evidence="9">CCAP 11/173</strain>
    </source>
</reference>
<dbReference type="UniPathway" id="UPA00136">
    <property type="reaction ID" value="UER00199"/>
</dbReference>
<gene>
    <name evidence="9" type="ORF">HYH02_004461</name>
</gene>
<evidence type="ECO:0000256" key="4">
    <source>
        <dbReference type="ARBA" id="ARBA00022605"/>
    </source>
</evidence>
<dbReference type="InterPro" id="IPR005881">
    <property type="entry name" value="Ser_O-AcTrfase"/>
</dbReference>
<evidence type="ECO:0000256" key="6">
    <source>
        <dbReference type="ARBA" id="ARBA00023315"/>
    </source>
</evidence>
<accession>A0A836B872</accession>
<comment type="similarity">
    <text evidence="2">Belongs to the transferase hexapeptide repeat family.</text>
</comment>
<dbReference type="GO" id="GO:0005737">
    <property type="term" value="C:cytoplasm"/>
    <property type="evidence" value="ECO:0007669"/>
    <property type="project" value="InterPro"/>
</dbReference>
<proteinExistence type="inferred from homology"/>
<evidence type="ECO:0000256" key="1">
    <source>
        <dbReference type="ARBA" id="ARBA00004876"/>
    </source>
</evidence>